<evidence type="ECO:0000256" key="3">
    <source>
        <dbReference type="ARBA" id="ARBA00022475"/>
    </source>
</evidence>
<feature type="transmembrane region" description="Helical" evidence="7">
    <location>
        <begin position="436"/>
        <end position="457"/>
    </location>
</feature>
<evidence type="ECO:0000256" key="7">
    <source>
        <dbReference type="SAM" id="Phobius"/>
    </source>
</evidence>
<feature type="domain" description="Major facilitator superfamily (MFS) profile" evidence="8">
    <location>
        <begin position="9"/>
        <end position="462"/>
    </location>
</feature>
<feature type="transmembrane region" description="Helical" evidence="7">
    <location>
        <begin position="396"/>
        <end position="416"/>
    </location>
</feature>
<dbReference type="InterPro" id="IPR020846">
    <property type="entry name" value="MFS_dom"/>
</dbReference>
<evidence type="ECO:0000313" key="9">
    <source>
        <dbReference type="EMBL" id="HIW10887.1"/>
    </source>
</evidence>
<keyword evidence="2" id="KW-0813">Transport</keyword>
<comment type="subcellular location">
    <subcellularLocation>
        <location evidence="1">Cell membrane</location>
        <topology evidence="1">Multi-pass membrane protein</topology>
    </subcellularLocation>
</comment>
<dbReference type="PANTHER" id="PTHR42718:SF46">
    <property type="entry name" value="BLR6921 PROTEIN"/>
    <property type="match status" value="1"/>
</dbReference>
<dbReference type="PRINTS" id="PR01036">
    <property type="entry name" value="TCRTETB"/>
</dbReference>
<feature type="transmembrane region" description="Helical" evidence="7">
    <location>
        <begin position="75"/>
        <end position="94"/>
    </location>
</feature>
<reference evidence="9" key="1">
    <citation type="journal article" date="2021" name="PeerJ">
        <title>Extensive microbial diversity within the chicken gut microbiome revealed by metagenomics and culture.</title>
        <authorList>
            <person name="Gilroy R."/>
            <person name="Ravi A."/>
            <person name="Getino M."/>
            <person name="Pursley I."/>
            <person name="Horton D.L."/>
            <person name="Alikhan N.F."/>
            <person name="Baker D."/>
            <person name="Gharbi K."/>
            <person name="Hall N."/>
            <person name="Watson M."/>
            <person name="Adriaenssens E.M."/>
            <person name="Foster-Nyarko E."/>
            <person name="Jarju S."/>
            <person name="Secka A."/>
            <person name="Antonio M."/>
            <person name="Oren A."/>
            <person name="Chaudhuri R.R."/>
            <person name="La Ragione R."/>
            <person name="Hildebrand F."/>
            <person name="Pallen M.J."/>
        </authorList>
    </citation>
    <scope>NUCLEOTIDE SEQUENCE</scope>
    <source>
        <strain evidence="9">ChiBcec15-1070</strain>
    </source>
</reference>
<dbReference type="EMBL" id="DXHL01000025">
    <property type="protein sequence ID" value="HIW10887.1"/>
    <property type="molecule type" value="Genomic_DNA"/>
</dbReference>
<dbReference type="SUPFAM" id="SSF103473">
    <property type="entry name" value="MFS general substrate transporter"/>
    <property type="match status" value="1"/>
</dbReference>
<comment type="caution">
    <text evidence="9">The sequence shown here is derived from an EMBL/GenBank/DDBJ whole genome shotgun (WGS) entry which is preliminary data.</text>
</comment>
<dbReference type="Pfam" id="PF07690">
    <property type="entry name" value="MFS_1"/>
    <property type="match status" value="1"/>
</dbReference>
<protein>
    <submittedName>
        <fullName evidence="9">DHA2 family efflux MFS transporter permease subunit</fullName>
    </submittedName>
</protein>
<dbReference type="InterPro" id="IPR004638">
    <property type="entry name" value="EmrB-like"/>
</dbReference>
<feature type="transmembrane region" description="Helical" evidence="7">
    <location>
        <begin position="204"/>
        <end position="222"/>
    </location>
</feature>
<name>A0A9D1QET9_9BACT</name>
<dbReference type="GO" id="GO:0022857">
    <property type="term" value="F:transmembrane transporter activity"/>
    <property type="evidence" value="ECO:0007669"/>
    <property type="project" value="InterPro"/>
</dbReference>
<feature type="transmembrane region" description="Helical" evidence="7">
    <location>
        <begin position="49"/>
        <end position="68"/>
    </location>
</feature>
<evidence type="ECO:0000313" key="10">
    <source>
        <dbReference type="Proteomes" id="UP000823926"/>
    </source>
</evidence>
<evidence type="ECO:0000256" key="1">
    <source>
        <dbReference type="ARBA" id="ARBA00004651"/>
    </source>
</evidence>
<dbReference type="NCBIfam" id="TIGR00711">
    <property type="entry name" value="efflux_EmrB"/>
    <property type="match status" value="1"/>
</dbReference>
<sequence length="473" mass="51896">MDKRTTIRVSLVVAIAFFMQFLDTTAVNTAIPAMADAFATDVIHLSTGVTSYLIALAIFIPVSGWIADRFGTRRVFCAAIVFFILSSTLCGTSQNLLQFVIYRILQGMAGAMMFPVGRLAVLKVTPKEELPTAMNYVTVPALVAPIVGPMVGGYLTTYWSWRWIFYLNVPISIACVLLAWHYIPEEEPRTGVKAFRKPFDWTGFLLSGLALAGFMYGVELFSKANVSYLAASLTVLGSLGVLGLNVWHAKHHPAPLIDYSVMRVRTYAITIWVGSVSRTVIGVFPYLVPLMFQEGFGLSPFESGLLFLSTMVGNLSMKSLTVWIIRHFKFKNILIVNGLLVALFTLLTAFFLPTTPVWMIVVTLFCSGLVRSMQFTSLTTLAFADVAERKMTTANTLYSTIQQMSSGLGIAVGAVALRFANQLNGGVAGRYTVPDFRVAFLMVAAIGFIHLVGYARLKSTAGNAVRFKKANRP</sequence>
<dbReference type="PROSITE" id="PS50850">
    <property type="entry name" value="MFS"/>
    <property type="match status" value="1"/>
</dbReference>
<evidence type="ECO:0000256" key="2">
    <source>
        <dbReference type="ARBA" id="ARBA00022448"/>
    </source>
</evidence>
<dbReference type="Gene3D" id="1.20.1250.20">
    <property type="entry name" value="MFS general substrate transporter like domains"/>
    <property type="match status" value="1"/>
</dbReference>
<feature type="transmembrane region" description="Helical" evidence="7">
    <location>
        <begin position="100"/>
        <end position="121"/>
    </location>
</feature>
<dbReference type="InterPro" id="IPR011701">
    <property type="entry name" value="MFS"/>
</dbReference>
<evidence type="ECO:0000256" key="4">
    <source>
        <dbReference type="ARBA" id="ARBA00022692"/>
    </source>
</evidence>
<accession>A0A9D1QET9</accession>
<feature type="transmembrane region" description="Helical" evidence="7">
    <location>
        <begin position="332"/>
        <end position="352"/>
    </location>
</feature>
<feature type="transmembrane region" description="Helical" evidence="7">
    <location>
        <begin position="133"/>
        <end position="151"/>
    </location>
</feature>
<dbReference type="AlphaFoldDB" id="A0A9D1QET9"/>
<feature type="transmembrane region" description="Helical" evidence="7">
    <location>
        <begin position="163"/>
        <end position="183"/>
    </location>
</feature>
<keyword evidence="4 7" id="KW-0812">Transmembrane</keyword>
<feature type="transmembrane region" description="Helical" evidence="7">
    <location>
        <begin position="304"/>
        <end position="325"/>
    </location>
</feature>
<feature type="transmembrane region" description="Helical" evidence="7">
    <location>
        <begin position="228"/>
        <end position="247"/>
    </location>
</feature>
<gene>
    <name evidence="9" type="ORF">H9888_05215</name>
</gene>
<dbReference type="CDD" id="cd17503">
    <property type="entry name" value="MFS_LmrB_MDR_like"/>
    <property type="match status" value="1"/>
</dbReference>
<dbReference type="Gene3D" id="1.20.1720.10">
    <property type="entry name" value="Multidrug resistance protein D"/>
    <property type="match status" value="1"/>
</dbReference>
<keyword evidence="6 7" id="KW-0472">Membrane</keyword>
<reference evidence="9" key="2">
    <citation type="submission" date="2021-04" db="EMBL/GenBank/DDBJ databases">
        <authorList>
            <person name="Gilroy R."/>
        </authorList>
    </citation>
    <scope>NUCLEOTIDE SEQUENCE</scope>
    <source>
        <strain evidence="9">ChiBcec15-1070</strain>
    </source>
</reference>
<evidence type="ECO:0000259" key="8">
    <source>
        <dbReference type="PROSITE" id="PS50850"/>
    </source>
</evidence>
<keyword evidence="3" id="KW-1003">Cell membrane</keyword>
<dbReference type="Proteomes" id="UP000823926">
    <property type="component" value="Unassembled WGS sequence"/>
</dbReference>
<keyword evidence="5 7" id="KW-1133">Transmembrane helix</keyword>
<dbReference type="PANTHER" id="PTHR42718">
    <property type="entry name" value="MAJOR FACILITATOR SUPERFAMILY MULTIDRUG TRANSPORTER MFSC"/>
    <property type="match status" value="1"/>
</dbReference>
<dbReference type="GO" id="GO:0005886">
    <property type="term" value="C:plasma membrane"/>
    <property type="evidence" value="ECO:0007669"/>
    <property type="project" value="UniProtKB-SubCell"/>
</dbReference>
<feature type="transmembrane region" description="Helical" evidence="7">
    <location>
        <begin position="267"/>
        <end position="292"/>
    </location>
</feature>
<dbReference type="InterPro" id="IPR036259">
    <property type="entry name" value="MFS_trans_sf"/>
</dbReference>
<evidence type="ECO:0000256" key="5">
    <source>
        <dbReference type="ARBA" id="ARBA00022989"/>
    </source>
</evidence>
<proteinExistence type="predicted"/>
<evidence type="ECO:0000256" key="6">
    <source>
        <dbReference type="ARBA" id="ARBA00023136"/>
    </source>
</evidence>
<feature type="transmembrane region" description="Helical" evidence="7">
    <location>
        <begin position="358"/>
        <end position="384"/>
    </location>
</feature>
<organism evidence="9 10">
    <name type="scientific">Candidatus Rikenella faecigallinarum</name>
    <dbReference type="NCBI Taxonomy" id="2838745"/>
    <lineage>
        <taxon>Bacteria</taxon>
        <taxon>Pseudomonadati</taxon>
        <taxon>Bacteroidota</taxon>
        <taxon>Bacteroidia</taxon>
        <taxon>Bacteroidales</taxon>
        <taxon>Rikenellaceae</taxon>
        <taxon>Rikenella</taxon>
    </lineage>
</organism>